<dbReference type="InterPro" id="IPR036291">
    <property type="entry name" value="NAD(P)-bd_dom_sf"/>
</dbReference>
<evidence type="ECO:0000313" key="4">
    <source>
        <dbReference type="Proteomes" id="UP000253426"/>
    </source>
</evidence>
<dbReference type="Proteomes" id="UP000253426">
    <property type="component" value="Unassembled WGS sequence"/>
</dbReference>
<dbReference type="AlphaFoldDB" id="A0A366H067"/>
<organism evidence="3 4">
    <name type="scientific">Roseimicrobium gellanilyticum</name>
    <dbReference type="NCBI Taxonomy" id="748857"/>
    <lineage>
        <taxon>Bacteria</taxon>
        <taxon>Pseudomonadati</taxon>
        <taxon>Verrucomicrobiota</taxon>
        <taxon>Verrucomicrobiia</taxon>
        <taxon>Verrucomicrobiales</taxon>
        <taxon>Verrucomicrobiaceae</taxon>
        <taxon>Roseimicrobium</taxon>
    </lineage>
</organism>
<evidence type="ECO:0000256" key="1">
    <source>
        <dbReference type="ARBA" id="ARBA00023002"/>
    </source>
</evidence>
<dbReference type="SUPFAM" id="SSF51735">
    <property type="entry name" value="NAD(P)-binding Rossmann-fold domains"/>
    <property type="match status" value="1"/>
</dbReference>
<comment type="caution">
    <text evidence="3">The sequence shown here is derived from an EMBL/GenBank/DDBJ whole genome shotgun (WGS) entry which is preliminary data.</text>
</comment>
<dbReference type="NCBIfam" id="TIGR01409">
    <property type="entry name" value="TAT_signal_seq"/>
    <property type="match status" value="1"/>
</dbReference>
<dbReference type="Pfam" id="PF01408">
    <property type="entry name" value="GFO_IDH_MocA"/>
    <property type="match status" value="1"/>
</dbReference>
<dbReference type="PANTHER" id="PTHR43818">
    <property type="entry name" value="BCDNA.GH03377"/>
    <property type="match status" value="1"/>
</dbReference>
<dbReference type="InterPro" id="IPR050463">
    <property type="entry name" value="Gfo/Idh/MocA_oxidrdct_glycsds"/>
</dbReference>
<name>A0A366H067_9BACT</name>
<keyword evidence="4" id="KW-1185">Reference proteome</keyword>
<proteinExistence type="predicted"/>
<accession>A0A366H067</accession>
<dbReference type="InterPro" id="IPR019546">
    <property type="entry name" value="TAT_signal_bac_arc"/>
</dbReference>
<reference evidence="3 4" key="1">
    <citation type="submission" date="2018-06" db="EMBL/GenBank/DDBJ databases">
        <title>Genomic Encyclopedia of Type Strains, Phase IV (KMG-IV): sequencing the most valuable type-strain genomes for metagenomic binning, comparative biology and taxonomic classification.</title>
        <authorList>
            <person name="Goeker M."/>
        </authorList>
    </citation>
    <scope>NUCLEOTIDE SEQUENCE [LARGE SCALE GENOMIC DNA]</scope>
    <source>
        <strain evidence="3 4">DSM 25532</strain>
    </source>
</reference>
<evidence type="ECO:0000313" key="3">
    <source>
        <dbReference type="EMBL" id="RBP35222.1"/>
    </source>
</evidence>
<dbReference type="InterPro" id="IPR006311">
    <property type="entry name" value="TAT_signal"/>
</dbReference>
<dbReference type="PANTHER" id="PTHR43818:SF11">
    <property type="entry name" value="BCDNA.GH03377"/>
    <property type="match status" value="1"/>
</dbReference>
<feature type="domain" description="Gfo/Idh/MocA-like oxidoreductase N-terminal" evidence="2">
    <location>
        <begin position="53"/>
        <end position="167"/>
    </location>
</feature>
<dbReference type="GO" id="GO:0000166">
    <property type="term" value="F:nucleotide binding"/>
    <property type="evidence" value="ECO:0007669"/>
    <property type="project" value="InterPro"/>
</dbReference>
<dbReference type="Gene3D" id="3.30.360.10">
    <property type="entry name" value="Dihydrodipicolinate Reductase, domain 2"/>
    <property type="match status" value="1"/>
</dbReference>
<dbReference type="PROSITE" id="PS51318">
    <property type="entry name" value="TAT"/>
    <property type="match status" value="1"/>
</dbReference>
<dbReference type="Gene3D" id="3.40.50.720">
    <property type="entry name" value="NAD(P)-binding Rossmann-like Domain"/>
    <property type="match status" value="1"/>
</dbReference>
<gene>
    <name evidence="3" type="ORF">DES53_12422</name>
</gene>
<dbReference type="EMBL" id="QNRR01000024">
    <property type="protein sequence ID" value="RBP35222.1"/>
    <property type="molecule type" value="Genomic_DNA"/>
</dbReference>
<sequence length="420" mass="46925">MDPTTTPASPTIPMKISDGLTRRDFVSRSAVAAAGGLLAIPGWVGAQAPTKKIRVGIVGGRFGLSFQFHEHPDCIVEAVSDLIPDRRAALQKTYKCEKAYDSLEELVKDPKVEAVALFTPVPDHVRHTLLCLAAGKHVLCAVPVAMTLDECQQLTDAVKKTGLTYMMAETSHWQQLTISARKFHQEGAFGNLYYTESEYHHPGLEELYFNKDGSRTWRHGIAPMQYPTHCTSHLISVTGERLTEVTCHGWGDDHPILKDNIYKNPFWNETAMFKTNRGNSMRVAIWWRGAQTGGERARFYGDKMSFYYNGPNGAPACTVRTQAKTEKDSGGFVRSAQVMEKYDEVHWWKTDMLPEPMRHNSGHEGSHCFITHEFIDALVKQRKPAVDLYEAIAYTAPGIVAHQSALKGGESMKIPQFDPT</sequence>
<keyword evidence="1" id="KW-0560">Oxidoreductase</keyword>
<dbReference type="SUPFAM" id="SSF55347">
    <property type="entry name" value="Glyceraldehyde-3-phosphate dehydrogenase-like, C-terminal domain"/>
    <property type="match status" value="1"/>
</dbReference>
<evidence type="ECO:0000259" key="2">
    <source>
        <dbReference type="Pfam" id="PF01408"/>
    </source>
</evidence>
<dbReference type="GO" id="GO:0016491">
    <property type="term" value="F:oxidoreductase activity"/>
    <property type="evidence" value="ECO:0007669"/>
    <property type="project" value="UniProtKB-KW"/>
</dbReference>
<protein>
    <submittedName>
        <fullName evidence="3">Secreted protein</fullName>
    </submittedName>
</protein>
<dbReference type="InterPro" id="IPR000683">
    <property type="entry name" value="Gfo/Idh/MocA-like_OxRdtase_N"/>
</dbReference>